<comment type="caution">
    <text evidence="2">The sequence shown here is derived from an EMBL/GenBank/DDBJ whole genome shotgun (WGS) entry which is preliminary data.</text>
</comment>
<dbReference type="SUPFAM" id="SSF51658">
    <property type="entry name" value="Xylose isomerase-like"/>
    <property type="match status" value="1"/>
</dbReference>
<dbReference type="InterPro" id="IPR036237">
    <property type="entry name" value="Xyl_isomerase-like_sf"/>
</dbReference>
<dbReference type="InterPro" id="IPR050312">
    <property type="entry name" value="IolE/XylAMocC-like"/>
</dbReference>
<evidence type="ECO:0000313" key="2">
    <source>
        <dbReference type="EMBL" id="TWU22780.1"/>
    </source>
</evidence>
<name>A0A5C6CDV8_9BACT</name>
<gene>
    <name evidence="2" type="ORF">Pla144_42410</name>
</gene>
<dbReference type="NCBIfam" id="TIGR01409">
    <property type="entry name" value="TAT_signal_seq"/>
    <property type="match status" value="1"/>
</dbReference>
<evidence type="ECO:0000259" key="1">
    <source>
        <dbReference type="Pfam" id="PF01261"/>
    </source>
</evidence>
<dbReference type="InterPro" id="IPR006311">
    <property type="entry name" value="TAT_signal"/>
</dbReference>
<evidence type="ECO:0000313" key="3">
    <source>
        <dbReference type="Proteomes" id="UP000318437"/>
    </source>
</evidence>
<dbReference type="PANTHER" id="PTHR12110:SF53">
    <property type="entry name" value="BLR5974 PROTEIN"/>
    <property type="match status" value="1"/>
</dbReference>
<dbReference type="PANTHER" id="PTHR12110">
    <property type="entry name" value="HYDROXYPYRUVATE ISOMERASE"/>
    <property type="match status" value="1"/>
</dbReference>
<sequence>MLSNSSRRSFLQSCAAAAITVGGLQRLTQHAPAISPIERNGIPKFKFSLAAYSYRNLLTGNSPELTLSDFIVDCANMGLEGTELTSYYFPVPTSNSYLRELKHQCFQFGLGVSGTAVGNDFGFLPGKERDEQISMTKAWIDRAEVLGAPVIRIFAGKQKPGVNPKHSHALMVEGIEECCEYAGLHGVHLALENHGGPTATVDGMLEFVQDVKSPWFGVNLDTGNFYTEDPYLDLARIAPYSLNVQVKVVTSDEARENKRPTDFRRLGQILRDANYRGYVALEYEEEGDPRQECPKYLDIIRESFA</sequence>
<keyword evidence="2" id="KW-0413">Isomerase</keyword>
<dbReference type="InterPro" id="IPR013022">
    <property type="entry name" value="Xyl_isomerase-like_TIM-brl"/>
</dbReference>
<dbReference type="Pfam" id="PF01261">
    <property type="entry name" value="AP_endonuc_2"/>
    <property type="match status" value="1"/>
</dbReference>
<dbReference type="InterPro" id="IPR019546">
    <property type="entry name" value="TAT_signal_bac_arc"/>
</dbReference>
<reference evidence="2 3" key="1">
    <citation type="submission" date="2019-02" db="EMBL/GenBank/DDBJ databases">
        <title>Deep-cultivation of Planctomycetes and their phenomic and genomic characterization uncovers novel biology.</title>
        <authorList>
            <person name="Wiegand S."/>
            <person name="Jogler M."/>
            <person name="Boedeker C."/>
            <person name="Pinto D."/>
            <person name="Vollmers J."/>
            <person name="Rivas-Marin E."/>
            <person name="Kohn T."/>
            <person name="Peeters S.H."/>
            <person name="Heuer A."/>
            <person name="Rast P."/>
            <person name="Oberbeckmann S."/>
            <person name="Bunk B."/>
            <person name="Jeske O."/>
            <person name="Meyerdierks A."/>
            <person name="Storesund J.E."/>
            <person name="Kallscheuer N."/>
            <person name="Luecker S."/>
            <person name="Lage O.M."/>
            <person name="Pohl T."/>
            <person name="Merkel B.J."/>
            <person name="Hornburger P."/>
            <person name="Mueller R.-W."/>
            <person name="Bruemmer F."/>
            <person name="Labrenz M."/>
            <person name="Spormann A.M."/>
            <person name="Op Den Camp H."/>
            <person name="Overmann J."/>
            <person name="Amann R."/>
            <person name="Jetten M.S.M."/>
            <person name="Mascher T."/>
            <person name="Medema M.H."/>
            <person name="Devos D.P."/>
            <person name="Kaster A.-K."/>
            <person name="Ovreas L."/>
            <person name="Rohde M."/>
            <person name="Galperin M.Y."/>
            <person name="Jogler C."/>
        </authorList>
    </citation>
    <scope>NUCLEOTIDE SEQUENCE [LARGE SCALE GENOMIC DNA]</scope>
    <source>
        <strain evidence="2 3">Pla144</strain>
    </source>
</reference>
<accession>A0A5C6CDV8</accession>
<dbReference type="EMBL" id="SJPS01000007">
    <property type="protein sequence ID" value="TWU22780.1"/>
    <property type="molecule type" value="Genomic_DNA"/>
</dbReference>
<dbReference type="AlphaFoldDB" id="A0A5C6CDV8"/>
<proteinExistence type="predicted"/>
<dbReference type="Proteomes" id="UP000318437">
    <property type="component" value="Unassembled WGS sequence"/>
</dbReference>
<protein>
    <submittedName>
        <fullName evidence="2">Xylose isomerase-like TIM barrel</fullName>
    </submittedName>
</protein>
<feature type="domain" description="Xylose isomerase-like TIM barrel" evidence="1">
    <location>
        <begin position="73"/>
        <end position="292"/>
    </location>
</feature>
<dbReference type="PROSITE" id="PS51318">
    <property type="entry name" value="TAT"/>
    <property type="match status" value="1"/>
</dbReference>
<keyword evidence="3" id="KW-1185">Reference proteome</keyword>
<organism evidence="2 3">
    <name type="scientific">Bythopirellula polymerisocia</name>
    <dbReference type="NCBI Taxonomy" id="2528003"/>
    <lineage>
        <taxon>Bacteria</taxon>
        <taxon>Pseudomonadati</taxon>
        <taxon>Planctomycetota</taxon>
        <taxon>Planctomycetia</taxon>
        <taxon>Pirellulales</taxon>
        <taxon>Lacipirellulaceae</taxon>
        <taxon>Bythopirellula</taxon>
    </lineage>
</organism>
<dbReference type="Gene3D" id="3.20.20.150">
    <property type="entry name" value="Divalent-metal-dependent TIM barrel enzymes"/>
    <property type="match status" value="1"/>
</dbReference>
<dbReference type="GO" id="GO:0016853">
    <property type="term" value="F:isomerase activity"/>
    <property type="evidence" value="ECO:0007669"/>
    <property type="project" value="UniProtKB-KW"/>
</dbReference>